<dbReference type="Pfam" id="PF00217">
    <property type="entry name" value="ATP-gua_Ptrans"/>
    <property type="match status" value="1"/>
</dbReference>
<evidence type="ECO:0000256" key="1">
    <source>
        <dbReference type="ARBA" id="ARBA00022679"/>
    </source>
</evidence>
<comment type="catalytic activity">
    <reaction evidence="5">
        <text>L-arginyl-[protein] + ATP = N(omega)-phospho-L-arginyl-[protein] + ADP + H(+)</text>
        <dbReference type="Rhea" id="RHEA:43384"/>
        <dbReference type="Rhea" id="RHEA-COMP:10532"/>
        <dbReference type="Rhea" id="RHEA-COMP:10533"/>
        <dbReference type="ChEBI" id="CHEBI:15378"/>
        <dbReference type="ChEBI" id="CHEBI:29965"/>
        <dbReference type="ChEBI" id="CHEBI:30616"/>
        <dbReference type="ChEBI" id="CHEBI:83226"/>
        <dbReference type="ChEBI" id="CHEBI:456216"/>
        <dbReference type="EC" id="2.7.14.1"/>
    </reaction>
</comment>
<keyword evidence="1 5" id="KW-0808">Transferase</keyword>
<feature type="short sequence motif" description="RDXXRA motif of the pArg binding pocket involved in allosteric regulation" evidence="5">
    <location>
        <begin position="326"/>
        <end position="331"/>
    </location>
</feature>
<feature type="domain" description="Phosphagen kinase C-terminal" evidence="8">
    <location>
        <begin position="12"/>
        <end position="243"/>
    </location>
</feature>
<proteinExistence type="inferred from homology"/>
<evidence type="ECO:0000256" key="6">
    <source>
        <dbReference type="PROSITE-ProRule" id="PRU00843"/>
    </source>
</evidence>
<protein>
    <recommendedName>
        <fullName evidence="5">Protein-arginine kinase</fullName>
        <ecNumber evidence="5">2.7.14.1</ecNumber>
    </recommendedName>
</protein>
<keyword evidence="3 5" id="KW-0418">Kinase</keyword>
<keyword evidence="4 5" id="KW-0067">ATP-binding</keyword>
<evidence type="ECO:0000256" key="7">
    <source>
        <dbReference type="RuleBase" id="RU000505"/>
    </source>
</evidence>
<dbReference type="STRING" id="1147123.SAMN05443428_12022"/>
<dbReference type="InterPro" id="IPR022415">
    <property type="entry name" value="ATP-guanido_PTrfase_AS"/>
</dbReference>
<accession>A0A1T4Y2U2</accession>
<feature type="binding site" evidence="5 6">
    <location>
        <position position="114"/>
    </location>
    <ligand>
        <name>ATP</name>
        <dbReference type="ChEBI" id="CHEBI:30616"/>
    </ligand>
</feature>
<gene>
    <name evidence="5" type="primary">mcsB</name>
    <name evidence="9" type="ORF">SAMN05443428_12022</name>
</gene>
<evidence type="ECO:0000259" key="8">
    <source>
        <dbReference type="PROSITE" id="PS51510"/>
    </source>
</evidence>
<evidence type="ECO:0000256" key="5">
    <source>
        <dbReference type="HAMAP-Rule" id="MF_00602"/>
    </source>
</evidence>
<dbReference type="InterPro" id="IPR000749">
    <property type="entry name" value="ATP-guanido_PTrfase"/>
</dbReference>
<dbReference type="PROSITE" id="PS51510">
    <property type="entry name" value="PHOSPHAGEN_KINASE_C"/>
    <property type="match status" value="1"/>
</dbReference>
<organism evidence="9 10">
    <name type="scientific">Caloramator quimbayensis</name>
    <dbReference type="NCBI Taxonomy" id="1147123"/>
    <lineage>
        <taxon>Bacteria</taxon>
        <taxon>Bacillati</taxon>
        <taxon>Bacillota</taxon>
        <taxon>Clostridia</taxon>
        <taxon>Eubacteriales</taxon>
        <taxon>Clostridiaceae</taxon>
        <taxon>Caloramator</taxon>
    </lineage>
</organism>
<evidence type="ECO:0000256" key="4">
    <source>
        <dbReference type="ARBA" id="ARBA00022840"/>
    </source>
</evidence>
<dbReference type="AlphaFoldDB" id="A0A1T4Y2U2"/>
<keyword evidence="10" id="KW-1185">Reference proteome</keyword>
<dbReference type="InterPro" id="IPR023660">
    <property type="entry name" value="Arg_Kinase"/>
</dbReference>
<dbReference type="Gene3D" id="3.30.590.10">
    <property type="entry name" value="Glutamine synthetase/guanido kinase, catalytic domain"/>
    <property type="match status" value="1"/>
</dbReference>
<dbReference type="EC" id="2.7.14.1" evidence="5"/>
<dbReference type="OrthoDB" id="9791353at2"/>
<comment type="function">
    <text evidence="5">Catalyzes the specific phosphorylation of arginine residues in proteins.</text>
</comment>
<name>A0A1T4Y2U2_9CLOT</name>
<dbReference type="Proteomes" id="UP000190105">
    <property type="component" value="Unassembled WGS sequence"/>
</dbReference>
<keyword evidence="2 5" id="KW-0547">Nucleotide-binding</keyword>
<dbReference type="NCBIfam" id="NF002194">
    <property type="entry name" value="PRK01059.1-4"/>
    <property type="match status" value="1"/>
</dbReference>
<dbReference type="PROSITE" id="PS00112">
    <property type="entry name" value="PHOSPHAGEN_KINASE"/>
    <property type="match status" value="1"/>
</dbReference>
<evidence type="ECO:0000256" key="2">
    <source>
        <dbReference type="ARBA" id="ARBA00022741"/>
    </source>
</evidence>
<dbReference type="EMBL" id="FUYH01000020">
    <property type="protein sequence ID" value="SKA96112.1"/>
    <property type="molecule type" value="Genomic_DNA"/>
</dbReference>
<feature type="binding site" evidence="5 6">
    <location>
        <begin position="15"/>
        <end position="19"/>
    </location>
    <ligand>
        <name>ATP</name>
        <dbReference type="ChEBI" id="CHEBI:30616"/>
    </ligand>
</feature>
<dbReference type="InterPro" id="IPR014746">
    <property type="entry name" value="Gln_synth/guanido_kin_cat_dom"/>
</dbReference>
<comment type="similarity">
    <text evidence="5 6 7">Belongs to the ATP:guanido phosphotransferase family.</text>
</comment>
<dbReference type="RefSeq" id="WP_078697265.1">
    <property type="nucleotide sequence ID" value="NZ_FUYH01000020.1"/>
</dbReference>
<dbReference type="PANTHER" id="PTHR11547">
    <property type="entry name" value="ARGININE OR CREATINE KINASE"/>
    <property type="match status" value="1"/>
</dbReference>
<dbReference type="HAMAP" id="MF_00602">
    <property type="entry name" value="Prot_Arg_kinase"/>
    <property type="match status" value="1"/>
</dbReference>
<dbReference type="CDD" id="cd07930">
    <property type="entry name" value="bacterial_phosphagen_kinase"/>
    <property type="match status" value="1"/>
</dbReference>
<dbReference type="GO" id="GO:0004111">
    <property type="term" value="F:creatine kinase activity"/>
    <property type="evidence" value="ECO:0007669"/>
    <property type="project" value="InterPro"/>
</dbReference>
<dbReference type="GO" id="GO:0005615">
    <property type="term" value="C:extracellular space"/>
    <property type="evidence" value="ECO:0007669"/>
    <property type="project" value="TreeGrafter"/>
</dbReference>
<feature type="binding site" evidence="5 6">
    <location>
        <begin position="196"/>
        <end position="201"/>
    </location>
    <ligand>
        <name>ATP</name>
        <dbReference type="ChEBI" id="CHEBI:30616"/>
    </ligand>
</feature>
<dbReference type="GO" id="GO:1990424">
    <property type="term" value="F:protein arginine kinase activity"/>
    <property type="evidence" value="ECO:0007669"/>
    <property type="project" value="UniProtKB-EC"/>
</dbReference>
<dbReference type="SUPFAM" id="SSF55931">
    <property type="entry name" value="Glutamine synthetase/guanido kinase"/>
    <property type="match status" value="1"/>
</dbReference>
<feature type="binding site" evidence="5 6">
    <location>
        <position position="80"/>
    </location>
    <ligand>
        <name>ATP</name>
        <dbReference type="ChEBI" id="CHEBI:30616"/>
    </ligand>
</feature>
<dbReference type="GO" id="GO:0005524">
    <property type="term" value="F:ATP binding"/>
    <property type="evidence" value="ECO:0007669"/>
    <property type="project" value="UniProtKB-UniRule"/>
</dbReference>
<sequence>MSFFAKSNDSGIVLTSRIRFARNIDGMPFPQALSDSASRKVIDDVYSALLKSSINEVKNLKLFNLKDMDKLNMMAMAERHVISRDLIENFQRAAVILDDDEKISIMLNEEDHIRLQVMYKGLMLKEAFEDANRIDDAIEENITYAFDAKFGYLTSCPTNVGTGMRASVMLHLPALTYTKNINNILNTVSQVGMTIRGLYGEGSNALGNIYQVSNQVTLGLSEEEIINSLIAVTKKIVDQEEKARELMAQKRSIALEDDVYRSLGLLKFARTLDTNECLNLISKVRLGVEMGIIKEVDIKKLNELITLIQPATLQLVDKRELESKDRDVVRAKIVRESLK</sequence>
<dbReference type="PANTHER" id="PTHR11547:SF38">
    <property type="entry name" value="ARGININE KINASE 1-RELATED"/>
    <property type="match status" value="1"/>
</dbReference>
<evidence type="ECO:0000313" key="9">
    <source>
        <dbReference type="EMBL" id="SKA96112.1"/>
    </source>
</evidence>
<evidence type="ECO:0000256" key="3">
    <source>
        <dbReference type="ARBA" id="ARBA00022777"/>
    </source>
</evidence>
<dbReference type="InterPro" id="IPR022414">
    <property type="entry name" value="ATP-guanido_PTrfase_cat"/>
</dbReference>
<dbReference type="GO" id="GO:0046314">
    <property type="term" value="P:phosphocreatine biosynthetic process"/>
    <property type="evidence" value="ECO:0007669"/>
    <property type="project" value="InterPro"/>
</dbReference>
<feature type="binding site" evidence="5 6">
    <location>
        <begin position="165"/>
        <end position="169"/>
    </location>
    <ligand>
        <name>ATP</name>
        <dbReference type="ChEBI" id="CHEBI:30616"/>
    </ligand>
</feature>
<keyword evidence="5" id="KW-0021">Allosteric enzyme</keyword>
<reference evidence="10" key="1">
    <citation type="submission" date="2017-02" db="EMBL/GenBank/DDBJ databases">
        <authorList>
            <person name="Varghese N."/>
            <person name="Submissions S."/>
        </authorList>
    </citation>
    <scope>NUCLEOTIDE SEQUENCE [LARGE SCALE GENOMIC DNA]</scope>
    <source>
        <strain evidence="10">USBA 833</strain>
    </source>
</reference>
<evidence type="ECO:0000313" key="10">
    <source>
        <dbReference type="Proteomes" id="UP000190105"/>
    </source>
</evidence>
<comment type="activity regulation">
    <text evidence="5">Appears to be allosterically activated by the binding of pArg-containing polypeptides to the pArg-binding pocket localized in the C-terminal domain of McsB.</text>
</comment>